<dbReference type="AlphaFoldDB" id="A0A2A9E1K7"/>
<dbReference type="InterPro" id="IPR048576">
    <property type="entry name" value="Rv2175c_wHTH"/>
</dbReference>
<feature type="region of interest" description="Disordered" evidence="1">
    <location>
        <begin position="1"/>
        <end position="21"/>
    </location>
</feature>
<dbReference type="Pfam" id="PF21531">
    <property type="entry name" value="Rv2175c_wHTH"/>
    <property type="match status" value="1"/>
</dbReference>
<dbReference type="Pfam" id="PF18367">
    <property type="entry name" value="Rv2175c_C"/>
    <property type="match status" value="1"/>
</dbReference>
<evidence type="ECO:0000313" key="4">
    <source>
        <dbReference type="EMBL" id="PFG32927.1"/>
    </source>
</evidence>
<evidence type="ECO:0000256" key="1">
    <source>
        <dbReference type="SAM" id="MobiDB-lite"/>
    </source>
</evidence>
<dbReference type="InterPro" id="IPR041098">
    <property type="entry name" value="Rv2175c_C"/>
</dbReference>
<accession>A0A2A9E1K7</accession>
<reference evidence="4 5" key="1">
    <citation type="submission" date="2017-10" db="EMBL/GenBank/DDBJ databases">
        <title>Sequencing the genomes of 1000 actinobacteria strains.</title>
        <authorList>
            <person name="Klenk H.-P."/>
        </authorList>
    </citation>
    <scope>NUCLEOTIDE SEQUENCE [LARGE SCALE GENOMIC DNA]</scope>
    <source>
        <strain evidence="4 5">DSM 18966</strain>
    </source>
</reference>
<keyword evidence="5" id="KW-1185">Reference proteome</keyword>
<feature type="domain" description="DNA-binding protein Rv2175c wHTH" evidence="3">
    <location>
        <begin position="24"/>
        <end position="74"/>
    </location>
</feature>
<protein>
    <submittedName>
        <fullName evidence="4">Uncharacterized protein</fullName>
    </submittedName>
</protein>
<gene>
    <name evidence="4" type="ORF">ATL42_0779</name>
</gene>
<evidence type="ECO:0000313" key="5">
    <source>
        <dbReference type="Proteomes" id="UP000225548"/>
    </source>
</evidence>
<sequence>MSVNSTDPMPQPDDTDTPDTTQIDALVGDWLSVPAVAELLGTAVTSVRSALSDRRIIGMKRGERRIFSVPACFLVPKHLSNPANVKPVAVQEGAQEQIIILPALQGTIIMLSDSALTDTEIIEWLFSEEAMLGQTPVAALLAGRKSAVRRAAQAVA</sequence>
<dbReference type="GO" id="GO:0003677">
    <property type="term" value="F:DNA binding"/>
    <property type="evidence" value="ECO:0007669"/>
    <property type="project" value="InterPro"/>
</dbReference>
<name>A0A2A9E1K7_9MICO</name>
<organism evidence="4 5">
    <name type="scientific">Sanguibacter antarcticus</name>
    <dbReference type="NCBI Taxonomy" id="372484"/>
    <lineage>
        <taxon>Bacteria</taxon>
        <taxon>Bacillati</taxon>
        <taxon>Actinomycetota</taxon>
        <taxon>Actinomycetes</taxon>
        <taxon>Micrococcales</taxon>
        <taxon>Sanguibacteraceae</taxon>
        <taxon>Sanguibacter</taxon>
    </lineage>
</organism>
<feature type="domain" description="Rv2175c C-terminal" evidence="2">
    <location>
        <begin position="103"/>
        <end position="156"/>
    </location>
</feature>
<dbReference type="EMBL" id="PDJG01000001">
    <property type="protein sequence ID" value="PFG32927.1"/>
    <property type="molecule type" value="Genomic_DNA"/>
</dbReference>
<dbReference type="Proteomes" id="UP000225548">
    <property type="component" value="Unassembled WGS sequence"/>
</dbReference>
<evidence type="ECO:0000259" key="2">
    <source>
        <dbReference type="Pfam" id="PF18367"/>
    </source>
</evidence>
<proteinExistence type="predicted"/>
<evidence type="ECO:0000259" key="3">
    <source>
        <dbReference type="Pfam" id="PF21531"/>
    </source>
</evidence>
<comment type="caution">
    <text evidence="4">The sequence shown here is derived from an EMBL/GenBank/DDBJ whole genome shotgun (WGS) entry which is preliminary data.</text>
</comment>